<evidence type="ECO:0000259" key="11">
    <source>
        <dbReference type="Pfam" id="PF04963"/>
    </source>
</evidence>
<keyword evidence="5" id="KW-0805">Transcription regulation</keyword>
<evidence type="ECO:0000256" key="4">
    <source>
        <dbReference type="ARBA" id="ARBA00022695"/>
    </source>
</evidence>
<evidence type="ECO:0000256" key="3">
    <source>
        <dbReference type="ARBA" id="ARBA00022679"/>
    </source>
</evidence>
<proteinExistence type="inferred from homology"/>
<keyword evidence="4" id="KW-0548">Nucleotidyltransferase</keyword>
<feature type="domain" description="RNA polymerase sigma factor 54 DNA-binding" evidence="10">
    <location>
        <begin position="321"/>
        <end position="478"/>
    </location>
</feature>
<evidence type="ECO:0000256" key="9">
    <source>
        <dbReference type="SAM" id="MobiDB-lite"/>
    </source>
</evidence>
<dbReference type="InterPro" id="IPR007634">
    <property type="entry name" value="RNA_pol_sigma_54_DNA-bd"/>
</dbReference>
<dbReference type="PIRSF" id="PIRSF000774">
    <property type="entry name" value="RpoN"/>
    <property type="match status" value="1"/>
</dbReference>
<name>A0A7W5DQ38_9PORP</name>
<dbReference type="EMBL" id="JACHYB010000001">
    <property type="protein sequence ID" value="MBB3186504.1"/>
    <property type="molecule type" value="Genomic_DNA"/>
</dbReference>
<accession>A0A7W5DQ38</accession>
<evidence type="ECO:0000256" key="7">
    <source>
        <dbReference type="ARBA" id="ARBA00023125"/>
    </source>
</evidence>
<dbReference type="NCBIfam" id="TIGR02395">
    <property type="entry name" value="rpoN_sigma"/>
    <property type="match status" value="1"/>
</dbReference>
<sequence>MLKQQLSQKQQLKMLPQQLMLVKLLEVTTAELDERITQELESNPALEEVPPEEGGQDDQGTDMPDNSQDEAFDLEDYAADDDIPDYKLKINNYSKDDRREDIPFSADMTFFEYLQNQVGLRSLSQKMTDLVLYVIGNIDEDGYLRRTTEEMCDDLLFQNGQQVSTKELEEAIDIIHTLDPAGVGARSLQENLLIQLERKEESQSVQLAQNIVGNHFDDLTHKNYDHILSDLNVDQHILREAFQEILRLNPKPGGAWSTLLDKNKEVVIPDFIVENDNGHLIVSLNDRNHHALRVSPDFEYMHKQLASKKDHSRKSKDAIFYVKQQIDSAESFIDSLHRRNDTLLSTMKAIVELQKPFFMEGDESLLRPLILKDIAEVTGLDVSTISRVSNSKYVQTEFGIYPLKFFFFQMVQTDSGEELSTHAIKMALQNAIDNEDKKNPLTDDQLAVLLAEQGFDIARRTVAKYRAQMNIPVSQMRREL</sequence>
<dbReference type="RefSeq" id="WP_183412395.1">
    <property type="nucleotide sequence ID" value="NZ_JACHYB010000001.1"/>
</dbReference>
<dbReference type="PROSITE" id="PS50044">
    <property type="entry name" value="SIGMA54_3"/>
    <property type="match status" value="1"/>
</dbReference>
<reference evidence="12 13" key="1">
    <citation type="submission" date="2020-08" db="EMBL/GenBank/DDBJ databases">
        <title>Genomic Encyclopedia of Type Strains, Phase IV (KMG-IV): sequencing the most valuable type-strain genomes for metagenomic binning, comparative biology and taxonomic classification.</title>
        <authorList>
            <person name="Goeker M."/>
        </authorList>
    </citation>
    <scope>NUCLEOTIDE SEQUENCE [LARGE SCALE GENOMIC DNA]</scope>
    <source>
        <strain evidence="12 13">DSM 27471</strain>
    </source>
</reference>
<dbReference type="Proteomes" id="UP000544222">
    <property type="component" value="Unassembled WGS sequence"/>
</dbReference>
<evidence type="ECO:0000256" key="1">
    <source>
        <dbReference type="ARBA" id="ARBA00008798"/>
    </source>
</evidence>
<feature type="region of interest" description="Disordered" evidence="9">
    <location>
        <begin position="35"/>
        <end position="69"/>
    </location>
</feature>
<evidence type="ECO:0000313" key="12">
    <source>
        <dbReference type="EMBL" id="MBB3186504.1"/>
    </source>
</evidence>
<evidence type="ECO:0000256" key="5">
    <source>
        <dbReference type="ARBA" id="ARBA00023015"/>
    </source>
</evidence>
<dbReference type="GO" id="GO:0016987">
    <property type="term" value="F:sigma factor activity"/>
    <property type="evidence" value="ECO:0007669"/>
    <property type="project" value="UniProtKB-KW"/>
</dbReference>
<evidence type="ECO:0000313" key="13">
    <source>
        <dbReference type="Proteomes" id="UP000544222"/>
    </source>
</evidence>
<dbReference type="Pfam" id="PF00309">
    <property type="entry name" value="Sigma54_AID"/>
    <property type="match status" value="1"/>
</dbReference>
<dbReference type="GO" id="GO:0006352">
    <property type="term" value="P:DNA-templated transcription initiation"/>
    <property type="evidence" value="ECO:0007669"/>
    <property type="project" value="InterPro"/>
</dbReference>
<dbReference type="Gene3D" id="1.10.10.1330">
    <property type="entry name" value="RNA polymerase sigma-54 factor, core-binding domain"/>
    <property type="match status" value="1"/>
</dbReference>
<dbReference type="PANTHER" id="PTHR32248">
    <property type="entry name" value="RNA POLYMERASE SIGMA-54 FACTOR"/>
    <property type="match status" value="1"/>
</dbReference>
<evidence type="ECO:0000256" key="8">
    <source>
        <dbReference type="ARBA" id="ARBA00023163"/>
    </source>
</evidence>
<dbReference type="PRINTS" id="PR00045">
    <property type="entry name" value="SIGMA54FCT"/>
</dbReference>
<dbReference type="PANTHER" id="PTHR32248:SF4">
    <property type="entry name" value="RNA POLYMERASE SIGMA-54 FACTOR"/>
    <property type="match status" value="1"/>
</dbReference>
<dbReference type="InterPro" id="IPR007046">
    <property type="entry name" value="RNA_pol_sigma_54_core-bd"/>
</dbReference>
<evidence type="ECO:0000256" key="6">
    <source>
        <dbReference type="ARBA" id="ARBA00023082"/>
    </source>
</evidence>
<dbReference type="AlphaFoldDB" id="A0A7W5DQ38"/>
<protein>
    <submittedName>
        <fullName evidence="12">RNA polymerase sigma-54 factor</fullName>
    </submittedName>
</protein>
<dbReference type="InterPro" id="IPR000394">
    <property type="entry name" value="RNA_pol_sigma_54"/>
</dbReference>
<evidence type="ECO:0000256" key="2">
    <source>
        <dbReference type="ARBA" id="ARBA00022478"/>
    </source>
</evidence>
<dbReference type="Pfam" id="PF04963">
    <property type="entry name" value="Sigma54_CBD"/>
    <property type="match status" value="1"/>
</dbReference>
<dbReference type="GO" id="GO:0016779">
    <property type="term" value="F:nucleotidyltransferase activity"/>
    <property type="evidence" value="ECO:0007669"/>
    <property type="project" value="UniProtKB-KW"/>
</dbReference>
<comment type="caution">
    <text evidence="12">The sequence shown here is derived from an EMBL/GenBank/DDBJ whole genome shotgun (WGS) entry which is preliminary data.</text>
</comment>
<dbReference type="PROSITE" id="PS00718">
    <property type="entry name" value="SIGMA54_2"/>
    <property type="match status" value="1"/>
</dbReference>
<dbReference type="Gene3D" id="1.10.10.60">
    <property type="entry name" value="Homeodomain-like"/>
    <property type="match status" value="1"/>
</dbReference>
<keyword evidence="8" id="KW-0804">Transcription</keyword>
<keyword evidence="3" id="KW-0808">Transferase</keyword>
<feature type="domain" description="RNA polymerase sigma factor 54 core-binding" evidence="11">
    <location>
        <begin position="106"/>
        <end position="296"/>
    </location>
</feature>
<gene>
    <name evidence="12" type="ORF">FHX64_000667</name>
</gene>
<dbReference type="Pfam" id="PF04552">
    <property type="entry name" value="Sigma54_DBD"/>
    <property type="match status" value="1"/>
</dbReference>
<dbReference type="GO" id="GO:0001216">
    <property type="term" value="F:DNA-binding transcription activator activity"/>
    <property type="evidence" value="ECO:0007669"/>
    <property type="project" value="InterPro"/>
</dbReference>
<dbReference type="InterPro" id="IPR038709">
    <property type="entry name" value="RpoN_core-bd_sf"/>
</dbReference>
<keyword evidence="13" id="KW-1185">Reference proteome</keyword>
<keyword evidence="7" id="KW-0238">DNA-binding</keyword>
<evidence type="ECO:0000259" key="10">
    <source>
        <dbReference type="Pfam" id="PF04552"/>
    </source>
</evidence>
<dbReference type="GO" id="GO:0000428">
    <property type="term" value="C:DNA-directed RNA polymerase complex"/>
    <property type="evidence" value="ECO:0007669"/>
    <property type="project" value="UniProtKB-KW"/>
</dbReference>
<feature type="compositionally biased region" description="Acidic residues" evidence="9">
    <location>
        <begin position="49"/>
        <end position="60"/>
    </location>
</feature>
<comment type="similarity">
    <text evidence="1">Belongs to the sigma-54 factor family.</text>
</comment>
<dbReference type="GO" id="GO:0003677">
    <property type="term" value="F:DNA binding"/>
    <property type="evidence" value="ECO:0007669"/>
    <property type="project" value="UniProtKB-KW"/>
</dbReference>
<keyword evidence="6" id="KW-0731">Sigma factor</keyword>
<keyword evidence="2" id="KW-0240">DNA-directed RNA polymerase</keyword>
<organism evidence="12 13">
    <name type="scientific">Microbacter margulisiae</name>
    <dbReference type="NCBI Taxonomy" id="1350067"/>
    <lineage>
        <taxon>Bacteria</taxon>
        <taxon>Pseudomonadati</taxon>
        <taxon>Bacteroidota</taxon>
        <taxon>Bacteroidia</taxon>
        <taxon>Bacteroidales</taxon>
        <taxon>Porphyromonadaceae</taxon>
        <taxon>Microbacter</taxon>
    </lineage>
</organism>